<dbReference type="Gene3D" id="1.25.40.10">
    <property type="entry name" value="Tetratricopeptide repeat domain"/>
    <property type="match status" value="1"/>
</dbReference>
<protein>
    <submittedName>
        <fullName evidence="2">Tetratricopeptide repeat protein</fullName>
    </submittedName>
</protein>
<evidence type="ECO:0000313" key="3">
    <source>
        <dbReference type="Proteomes" id="UP001595710"/>
    </source>
</evidence>
<dbReference type="InterPro" id="IPR011990">
    <property type="entry name" value="TPR-like_helical_dom_sf"/>
</dbReference>
<reference evidence="3" key="1">
    <citation type="journal article" date="2019" name="Int. J. Syst. Evol. Microbiol.">
        <title>The Global Catalogue of Microorganisms (GCM) 10K type strain sequencing project: providing services to taxonomists for standard genome sequencing and annotation.</title>
        <authorList>
            <consortium name="The Broad Institute Genomics Platform"/>
            <consortium name="The Broad Institute Genome Sequencing Center for Infectious Disease"/>
            <person name="Wu L."/>
            <person name="Ma J."/>
        </authorList>
    </citation>
    <scope>NUCLEOTIDE SEQUENCE [LARGE SCALE GENOMIC DNA]</scope>
    <source>
        <strain evidence="3">CECT 8288</strain>
    </source>
</reference>
<dbReference type="SUPFAM" id="SSF48452">
    <property type="entry name" value="TPR-like"/>
    <property type="match status" value="1"/>
</dbReference>
<proteinExistence type="predicted"/>
<evidence type="ECO:0000256" key="1">
    <source>
        <dbReference type="SAM" id="SignalP"/>
    </source>
</evidence>
<name>A0ABV7WW25_9GAMM</name>
<dbReference type="Proteomes" id="UP001595710">
    <property type="component" value="Unassembled WGS sequence"/>
</dbReference>
<dbReference type="EMBL" id="JBHRYN010000020">
    <property type="protein sequence ID" value="MFC3702723.1"/>
    <property type="molecule type" value="Genomic_DNA"/>
</dbReference>
<evidence type="ECO:0000313" key="2">
    <source>
        <dbReference type="EMBL" id="MFC3702723.1"/>
    </source>
</evidence>
<dbReference type="Pfam" id="PF12895">
    <property type="entry name" value="ANAPC3"/>
    <property type="match status" value="1"/>
</dbReference>
<accession>A0ABV7WW25</accession>
<feature type="signal peptide" evidence="1">
    <location>
        <begin position="1"/>
        <end position="23"/>
    </location>
</feature>
<gene>
    <name evidence="2" type="ORF">ACFOND_13865</name>
</gene>
<sequence>MSVLSKGIISSILVVSLMSPVSAASLQDKYEVARTKLLYLLSINDFNEASALVAEKSSLFTGSSLEGDWLYLEGLVAAKQGNLEQAAFILRQLHTSSLDNKQWLFDLAVVELKLNNPESAEKALTAWLAEHPNHVPGRYYLAMSHYQQANYKSAIDVLLPLEEGIDAAATTNITPDKIYYLLAASAYKGNQSALALRSAKKVVVMGNSDYEASANVIINNVRSERTKIWSVELSGKASYDSNVALAIDSEAQEDVRGTLQIDASIQPVRPITLNYNGALTEHAEVSEYNLQSHKVKVHVNPGFKVVPTGFGYSYSQSFLDKAEWQHQHRLFLESQWQKLAVNAELSSLLYPDSESQNGFVGGINGAYTVTKANALPLLSINAGAKAQVNEQWEAKSLSAQTGAAFVAMVSNWQLQAKGDVSYTEYAPGSVQESKLMASTSFVGSRILFSNLRLTLSADSFWVLASPEQFDYQRYVLSSALAWRF</sequence>
<keyword evidence="3" id="KW-1185">Reference proteome</keyword>
<dbReference type="RefSeq" id="WP_290282141.1">
    <property type="nucleotide sequence ID" value="NZ_JAUFQI010000001.1"/>
</dbReference>
<organism evidence="2 3">
    <name type="scientific">Reinekea marina</name>
    <dbReference type="NCBI Taxonomy" id="1310421"/>
    <lineage>
        <taxon>Bacteria</taxon>
        <taxon>Pseudomonadati</taxon>
        <taxon>Pseudomonadota</taxon>
        <taxon>Gammaproteobacteria</taxon>
        <taxon>Oceanospirillales</taxon>
        <taxon>Saccharospirillaceae</taxon>
        <taxon>Reinekea</taxon>
    </lineage>
</organism>
<comment type="caution">
    <text evidence="2">The sequence shown here is derived from an EMBL/GenBank/DDBJ whole genome shotgun (WGS) entry which is preliminary data.</text>
</comment>
<keyword evidence="1" id="KW-0732">Signal</keyword>
<feature type="chain" id="PRO_5045219628" evidence="1">
    <location>
        <begin position="24"/>
        <end position="484"/>
    </location>
</feature>